<dbReference type="Pfam" id="PF13145">
    <property type="entry name" value="Rotamase_2"/>
    <property type="match status" value="2"/>
</dbReference>
<evidence type="ECO:0000256" key="9">
    <source>
        <dbReference type="ARBA" id="ARBA00030642"/>
    </source>
</evidence>
<dbReference type="EMBL" id="JBHMEC010000026">
    <property type="protein sequence ID" value="MFB9151148.1"/>
    <property type="molecule type" value="Genomic_DNA"/>
</dbReference>
<keyword evidence="7 14" id="KW-0472">Membrane</keyword>
<sequence length="612" mass="65364">MAGKSISRGAIWILMGLLIIGLGGFGITNLGGHVRSIGSVGSADIDVTTYARALRNEISALSAERGSTVSLAEAQAAGLDRQVLSRLVSQAALEHEAHALGISVGDERLADEIVSIRAFQGVDGGFDREAYRFALEQAGMSEADFEASIRAETAASLVQDAALAGLRAPAAQVDTLLSYLGERRSLAFAMLDRGDLRTGLPEPTGEDLRAYHQSNLPDFTTPEARRITYVHVTPEMLIDSVEVDEAALRAAYEERSAEFNTPERRLVERLVFSDEAAAREARARIEAGETFETLVAERGLEMADVDLGDVTAAGLGPAAEAVFDTPAGEIAGPAETALGPALFRVNAVLAARTTPFEEAEPQLRSTLAADRARRVIDTLSEGADDMLAAGATLEEVADQTEMELGEIAWHEGLAEGIAGYPAFREAASEVQESDYPQIEPLGDGGAFALRLDGIREPQVQPLEQVREAVERGWRAQVVVEALKAQAEPAVAALRAGETFASQGLTPTALDGITRRDYRADAPADFIETVFSMSEGEVRVIEGAGRIHILRLDGIAPPDEEEQDLARIAESLRTQITGDLSQDMFQLLANDIRARAGVTLDQAAINAVHANFN</sequence>
<keyword evidence="3" id="KW-1003">Cell membrane</keyword>
<feature type="domain" description="PpiC" evidence="15">
    <location>
        <begin position="476"/>
        <end position="560"/>
    </location>
</feature>
<evidence type="ECO:0000256" key="4">
    <source>
        <dbReference type="ARBA" id="ARBA00022519"/>
    </source>
</evidence>
<evidence type="ECO:0000256" key="11">
    <source>
        <dbReference type="ARBA" id="ARBA00038408"/>
    </source>
</evidence>
<dbReference type="InterPro" id="IPR046357">
    <property type="entry name" value="PPIase_dom_sf"/>
</dbReference>
<keyword evidence="6 14" id="KW-1133">Transmembrane helix</keyword>
<comment type="subcellular location">
    <subcellularLocation>
        <location evidence="1">Cell inner membrane</location>
        <topology evidence="1">Single-pass type II membrane protein</topology>
        <orientation evidence="1">Periplasmic side</orientation>
    </subcellularLocation>
</comment>
<keyword evidence="4" id="KW-0997">Cell inner membrane</keyword>
<accession>A0ABV5I391</accession>
<reference evidence="16 17" key="1">
    <citation type="submission" date="2024-09" db="EMBL/GenBank/DDBJ databases">
        <authorList>
            <person name="Sun Q."/>
            <person name="Mori K."/>
        </authorList>
    </citation>
    <scope>NUCLEOTIDE SEQUENCE [LARGE SCALE GENOMIC DNA]</scope>
    <source>
        <strain evidence="16 17">CECT 9424</strain>
    </source>
</reference>
<keyword evidence="5 14" id="KW-0812">Transmembrane</keyword>
<keyword evidence="8" id="KW-0143">Chaperone</keyword>
<feature type="domain" description="PpiC" evidence="15">
    <location>
        <begin position="243"/>
        <end position="361"/>
    </location>
</feature>
<dbReference type="Proteomes" id="UP001589670">
    <property type="component" value="Unassembled WGS sequence"/>
</dbReference>
<dbReference type="InterPro" id="IPR027304">
    <property type="entry name" value="Trigger_fact/SurA_dom_sf"/>
</dbReference>
<organism evidence="16 17">
    <name type="scientific">Roseovarius ramblicola</name>
    <dbReference type="NCBI Taxonomy" id="2022336"/>
    <lineage>
        <taxon>Bacteria</taxon>
        <taxon>Pseudomonadati</taxon>
        <taxon>Pseudomonadota</taxon>
        <taxon>Alphaproteobacteria</taxon>
        <taxon>Rhodobacterales</taxon>
        <taxon>Roseobacteraceae</taxon>
        <taxon>Roseovarius</taxon>
    </lineage>
</organism>
<evidence type="ECO:0000256" key="14">
    <source>
        <dbReference type="SAM" id="Phobius"/>
    </source>
</evidence>
<evidence type="ECO:0000256" key="13">
    <source>
        <dbReference type="ARBA" id="ARBA00042775"/>
    </source>
</evidence>
<evidence type="ECO:0000256" key="7">
    <source>
        <dbReference type="ARBA" id="ARBA00023136"/>
    </source>
</evidence>
<evidence type="ECO:0000256" key="3">
    <source>
        <dbReference type="ARBA" id="ARBA00022475"/>
    </source>
</evidence>
<evidence type="ECO:0000256" key="1">
    <source>
        <dbReference type="ARBA" id="ARBA00004382"/>
    </source>
</evidence>
<comment type="similarity">
    <text evidence="11">Belongs to the PpiD chaperone family.</text>
</comment>
<keyword evidence="16" id="KW-0413">Isomerase</keyword>
<evidence type="ECO:0000313" key="17">
    <source>
        <dbReference type="Proteomes" id="UP001589670"/>
    </source>
</evidence>
<evidence type="ECO:0000256" key="5">
    <source>
        <dbReference type="ARBA" id="ARBA00022692"/>
    </source>
</evidence>
<dbReference type="PANTHER" id="PTHR47529">
    <property type="entry name" value="PEPTIDYL-PROLYL CIS-TRANS ISOMERASE D"/>
    <property type="match status" value="1"/>
</dbReference>
<name>A0ABV5I391_9RHOB</name>
<evidence type="ECO:0000256" key="12">
    <source>
        <dbReference type="ARBA" id="ARBA00040743"/>
    </source>
</evidence>
<dbReference type="InterPro" id="IPR000297">
    <property type="entry name" value="PPIase_PpiC"/>
</dbReference>
<dbReference type="SUPFAM" id="SSF54534">
    <property type="entry name" value="FKBP-like"/>
    <property type="match status" value="1"/>
</dbReference>
<dbReference type="Pfam" id="PF13624">
    <property type="entry name" value="SurA_N_3"/>
    <property type="match status" value="1"/>
</dbReference>
<dbReference type="GO" id="GO:0016853">
    <property type="term" value="F:isomerase activity"/>
    <property type="evidence" value="ECO:0007669"/>
    <property type="project" value="UniProtKB-KW"/>
</dbReference>
<dbReference type="InterPro" id="IPR052029">
    <property type="entry name" value="PpiD_chaperone"/>
</dbReference>
<evidence type="ECO:0000313" key="16">
    <source>
        <dbReference type="EMBL" id="MFB9151148.1"/>
    </source>
</evidence>
<evidence type="ECO:0000256" key="2">
    <source>
        <dbReference type="ARBA" id="ARBA00018370"/>
    </source>
</evidence>
<feature type="transmembrane region" description="Helical" evidence="14">
    <location>
        <begin position="12"/>
        <end position="32"/>
    </location>
</feature>
<dbReference type="SUPFAM" id="SSF109998">
    <property type="entry name" value="Triger factor/SurA peptide-binding domain-like"/>
    <property type="match status" value="1"/>
</dbReference>
<evidence type="ECO:0000259" key="15">
    <source>
        <dbReference type="Pfam" id="PF13145"/>
    </source>
</evidence>
<dbReference type="PANTHER" id="PTHR47529:SF1">
    <property type="entry name" value="PERIPLASMIC CHAPERONE PPID"/>
    <property type="match status" value="1"/>
</dbReference>
<gene>
    <name evidence="16" type="ORF">ACFFU4_15460</name>
</gene>
<keyword evidence="17" id="KW-1185">Reference proteome</keyword>
<evidence type="ECO:0000256" key="8">
    <source>
        <dbReference type="ARBA" id="ARBA00023186"/>
    </source>
</evidence>
<protein>
    <recommendedName>
        <fullName evidence="2">Parvulin-like PPIase</fullName>
    </recommendedName>
    <alternativeName>
        <fullName evidence="9">Peptidyl-prolyl cis-trans isomerase plp</fullName>
    </alternativeName>
    <alternativeName>
        <fullName evidence="12">Periplasmic chaperone PpiD</fullName>
    </alternativeName>
    <alternativeName>
        <fullName evidence="13">Periplasmic folding chaperone</fullName>
    </alternativeName>
    <alternativeName>
        <fullName evidence="10">Rotamase plp</fullName>
    </alternativeName>
</protein>
<dbReference type="RefSeq" id="WP_377070718.1">
    <property type="nucleotide sequence ID" value="NZ_JBHMEC010000026.1"/>
</dbReference>
<proteinExistence type="inferred from homology"/>
<dbReference type="Gene3D" id="3.10.50.40">
    <property type="match status" value="1"/>
</dbReference>
<evidence type="ECO:0000256" key="6">
    <source>
        <dbReference type="ARBA" id="ARBA00022989"/>
    </source>
</evidence>
<comment type="caution">
    <text evidence="16">The sequence shown here is derived from an EMBL/GenBank/DDBJ whole genome shotgun (WGS) entry which is preliminary data.</text>
</comment>
<evidence type="ECO:0000256" key="10">
    <source>
        <dbReference type="ARBA" id="ARBA00031484"/>
    </source>
</evidence>
<dbReference type="Gene3D" id="1.10.4030.10">
    <property type="entry name" value="Porin chaperone SurA, peptide-binding domain"/>
    <property type="match status" value="1"/>
</dbReference>